<dbReference type="EMBL" id="CP042469">
    <property type="protein sequence ID" value="QOX64865.1"/>
    <property type="molecule type" value="Genomic_DNA"/>
</dbReference>
<evidence type="ECO:0000313" key="2">
    <source>
        <dbReference type="Proteomes" id="UP000594014"/>
    </source>
</evidence>
<protein>
    <submittedName>
        <fullName evidence="1">N-acetylglucosamine-6-phosphate deacetylase</fullName>
        <ecNumber evidence="1">3.5.1.25</ecNumber>
    </submittedName>
</protein>
<accession>A0ACD1AEC6</accession>
<reference evidence="1" key="1">
    <citation type="submission" date="2019-08" db="EMBL/GenBank/DDBJ databases">
        <title>Genome sequence of Clostridiales bacterium MT110.</title>
        <authorList>
            <person name="Cao J."/>
        </authorList>
    </citation>
    <scope>NUCLEOTIDE SEQUENCE</scope>
    <source>
        <strain evidence="1">MT110</strain>
    </source>
</reference>
<sequence>MKFKNAIILGDDFTFRKGGFTVENGIFASFEETESGIDLEGRYVIPGLIDIHFHGNSGEDFSVTDFDGLTKIAASLARRGITSFAPASMTMPEAVLEKAYRNAAEFHAKQPAGISRLAGINMEGPYFSKEKKGAQAEEYLMLPDVHMVERLDKASGGLLKIVCIAPELPGALDFIEKISSRFTVSLAHTNADYEIAKMAINAGARQLTHLFNAMPPLLHRQPGVIGAGAEAHQVMAELICDGAHVHESAVRAAFAMFSADRIILISDALSCLGMPEGIYESGGQKILMKNGAAVLSDGVTFAGSTTDLYKCMQKAISFGIRAEDAIKAASANPAKAIREEDRVGSIAVGKQADFVVCDKNFNLQECYIDGLPV</sequence>
<gene>
    <name evidence="1" type="primary">nagA</name>
    <name evidence="1" type="ORF">FRZ06_16675</name>
</gene>
<organism evidence="1 2">
    <name type="scientific">Anoxybacterium hadale</name>
    <dbReference type="NCBI Taxonomy" id="3408580"/>
    <lineage>
        <taxon>Bacteria</taxon>
        <taxon>Bacillati</taxon>
        <taxon>Bacillota</taxon>
        <taxon>Clostridia</taxon>
        <taxon>Peptostreptococcales</taxon>
        <taxon>Anaerovoracaceae</taxon>
        <taxon>Anoxybacterium</taxon>
    </lineage>
</organism>
<keyword evidence="1" id="KW-0378">Hydrolase</keyword>
<proteinExistence type="predicted"/>
<dbReference type="Proteomes" id="UP000594014">
    <property type="component" value="Chromosome"/>
</dbReference>
<keyword evidence="2" id="KW-1185">Reference proteome</keyword>
<evidence type="ECO:0000313" key="1">
    <source>
        <dbReference type="EMBL" id="QOX64865.1"/>
    </source>
</evidence>
<name>A0ACD1AEC6_9FIRM</name>
<dbReference type="EC" id="3.5.1.25" evidence="1"/>